<dbReference type="AlphaFoldDB" id="A0A1H7Y107"/>
<evidence type="ECO:0000313" key="2">
    <source>
        <dbReference type="EMBL" id="SEM39770.1"/>
    </source>
</evidence>
<proteinExistence type="predicted"/>
<organism evidence="2 3">
    <name type="scientific">Streptococcus gallolyticus</name>
    <dbReference type="NCBI Taxonomy" id="315405"/>
    <lineage>
        <taxon>Bacteria</taxon>
        <taxon>Bacillati</taxon>
        <taxon>Bacillota</taxon>
        <taxon>Bacilli</taxon>
        <taxon>Lactobacillales</taxon>
        <taxon>Streptococcaceae</taxon>
        <taxon>Streptococcus</taxon>
    </lineage>
</organism>
<keyword evidence="1" id="KW-1133">Transmembrane helix</keyword>
<evidence type="ECO:0000256" key="1">
    <source>
        <dbReference type="SAM" id="Phobius"/>
    </source>
</evidence>
<sequence>MVQRQDTKTKDKLSIWEVFGKIGSFLSLIFSGLMVFISFLLAMPLFILGLIIKWVEFSIGYALFWFIVDAIYGTFILNSDTFEPFTGTSVLVILIVAFLTALLTSISDIRG</sequence>
<dbReference type="Proteomes" id="UP000182764">
    <property type="component" value="Unassembled WGS sequence"/>
</dbReference>
<evidence type="ECO:0000313" key="3">
    <source>
        <dbReference type="Proteomes" id="UP000182764"/>
    </source>
</evidence>
<keyword evidence="1" id="KW-0472">Membrane</keyword>
<accession>A0A1H7Y107</accession>
<dbReference type="EMBL" id="FOBM01000025">
    <property type="protein sequence ID" value="SEM39770.1"/>
    <property type="molecule type" value="Genomic_DNA"/>
</dbReference>
<keyword evidence="1" id="KW-0812">Transmembrane</keyword>
<reference evidence="2 3" key="1">
    <citation type="submission" date="2016-10" db="EMBL/GenBank/DDBJ databases">
        <authorList>
            <person name="de Groot N.N."/>
        </authorList>
    </citation>
    <scope>NUCLEOTIDE SEQUENCE [LARGE SCALE GENOMIC DNA]</scope>
    <source>
        <strain evidence="2 3">VTM1R29</strain>
    </source>
</reference>
<feature type="transmembrane region" description="Helical" evidence="1">
    <location>
        <begin position="25"/>
        <end position="52"/>
    </location>
</feature>
<feature type="transmembrane region" description="Helical" evidence="1">
    <location>
        <begin position="85"/>
        <end position="106"/>
    </location>
</feature>
<gene>
    <name evidence="2" type="ORF">SAMN04487839_1254</name>
</gene>
<name>A0A1H7Y107_9STRE</name>
<protein>
    <submittedName>
        <fullName evidence="2">Uncharacterized protein</fullName>
    </submittedName>
</protein>
<feature type="transmembrane region" description="Helical" evidence="1">
    <location>
        <begin position="59"/>
        <end position="79"/>
    </location>
</feature>
<dbReference type="RefSeq" id="WP_074596933.1">
    <property type="nucleotide sequence ID" value="NZ_FNUH01000015.1"/>
</dbReference>